<dbReference type="AlphaFoldDB" id="A0A0R3RDV8"/>
<dbReference type="STRING" id="42155.A0A0R3RDV8"/>
<evidence type="ECO:0000313" key="3">
    <source>
        <dbReference type="Proteomes" id="UP000280834"/>
    </source>
</evidence>
<feature type="coiled-coil region" evidence="1">
    <location>
        <begin position="21"/>
        <end position="69"/>
    </location>
</feature>
<proteinExistence type="predicted"/>
<gene>
    <name evidence="2" type="ORF">BTMF_LOCUS16194</name>
</gene>
<evidence type="ECO:0000313" key="4">
    <source>
        <dbReference type="WBParaSite" id="BTMF_0001823601-mRNA-1"/>
    </source>
</evidence>
<evidence type="ECO:0000313" key="2">
    <source>
        <dbReference type="EMBL" id="VDO58051.1"/>
    </source>
</evidence>
<keyword evidence="1" id="KW-0175">Coiled coil</keyword>
<reference evidence="4" key="1">
    <citation type="submission" date="2017-02" db="UniProtKB">
        <authorList>
            <consortium name="WormBaseParasite"/>
        </authorList>
    </citation>
    <scope>IDENTIFICATION</scope>
</reference>
<keyword evidence="3" id="KW-1185">Reference proteome</keyword>
<protein>
    <submittedName>
        <fullName evidence="4">Myosin_tail_1 domain-containing protein</fullName>
    </submittedName>
</protein>
<dbReference type="EMBL" id="UZAG01023935">
    <property type="protein sequence ID" value="VDO58051.1"/>
    <property type="molecule type" value="Genomic_DNA"/>
</dbReference>
<dbReference type="Proteomes" id="UP000280834">
    <property type="component" value="Unassembled WGS sequence"/>
</dbReference>
<dbReference type="WBParaSite" id="BTMF_0001823601-mRNA-1">
    <property type="protein sequence ID" value="BTMF_0001823601-mRNA-1"/>
    <property type="gene ID" value="BTMF_0001823601"/>
</dbReference>
<evidence type="ECO:0000256" key="1">
    <source>
        <dbReference type="SAM" id="Coils"/>
    </source>
</evidence>
<organism evidence="4">
    <name type="scientific">Brugia timori</name>
    <dbReference type="NCBI Taxonomy" id="42155"/>
    <lineage>
        <taxon>Eukaryota</taxon>
        <taxon>Metazoa</taxon>
        <taxon>Ecdysozoa</taxon>
        <taxon>Nematoda</taxon>
        <taxon>Chromadorea</taxon>
        <taxon>Rhabditida</taxon>
        <taxon>Spirurina</taxon>
        <taxon>Spiruromorpha</taxon>
        <taxon>Filarioidea</taxon>
        <taxon>Onchocercidae</taxon>
        <taxon>Brugia</taxon>
    </lineage>
</organism>
<accession>A0A0R3RDV8</accession>
<sequence>NEYREALDRIKKKGVDSTVKISKQETIFRNIEDQLVDVEEERRTLEMRLTSAKQLLRSQEEALKQRDEERRHMKLKIAKFEMEARGKEAQLRQLNV</sequence>
<name>A0A0R3RDV8_9BILA</name>
<reference evidence="2 3" key="2">
    <citation type="submission" date="2018-11" db="EMBL/GenBank/DDBJ databases">
        <authorList>
            <consortium name="Pathogen Informatics"/>
        </authorList>
    </citation>
    <scope>NUCLEOTIDE SEQUENCE [LARGE SCALE GENOMIC DNA]</scope>
</reference>